<dbReference type="Proteomes" id="UP001352263">
    <property type="component" value="Unassembled WGS sequence"/>
</dbReference>
<dbReference type="PANTHER" id="PTHR43722">
    <property type="entry name" value="PROLINE IMINOPEPTIDASE"/>
    <property type="match status" value="1"/>
</dbReference>
<dbReference type="EC" id="3.4.11.5" evidence="4 11"/>
<name>A0ABU6J8K8_9BURK</name>
<evidence type="ECO:0000256" key="10">
    <source>
        <dbReference type="ARBA" id="ARBA00029605"/>
    </source>
</evidence>
<evidence type="ECO:0000256" key="3">
    <source>
        <dbReference type="ARBA" id="ARBA00010088"/>
    </source>
</evidence>
<dbReference type="PANTHER" id="PTHR43722:SF1">
    <property type="entry name" value="PROLINE IMINOPEPTIDASE"/>
    <property type="match status" value="1"/>
</dbReference>
<dbReference type="InterPro" id="IPR005944">
    <property type="entry name" value="Pro_iminopeptidase"/>
</dbReference>
<keyword evidence="6 11" id="KW-0031">Aminopeptidase</keyword>
<evidence type="ECO:0000256" key="5">
    <source>
        <dbReference type="ARBA" id="ARBA00021843"/>
    </source>
</evidence>
<keyword evidence="15" id="KW-1185">Reference proteome</keyword>
<dbReference type="RefSeq" id="WP_326506694.1">
    <property type="nucleotide sequence ID" value="NZ_JAWIIV010000009.1"/>
</dbReference>
<dbReference type="SUPFAM" id="SSF53474">
    <property type="entry name" value="alpha/beta-Hydrolases"/>
    <property type="match status" value="1"/>
</dbReference>
<comment type="caution">
    <text evidence="14">The sequence shown here is derived from an EMBL/GenBank/DDBJ whole genome shotgun (WGS) entry which is preliminary data.</text>
</comment>
<dbReference type="Pfam" id="PF00561">
    <property type="entry name" value="Abhydrolase_1"/>
    <property type="match status" value="1"/>
</dbReference>
<keyword evidence="9 11" id="KW-0378">Hydrolase</keyword>
<evidence type="ECO:0000256" key="6">
    <source>
        <dbReference type="ARBA" id="ARBA00022438"/>
    </source>
</evidence>
<dbReference type="GO" id="GO:0004177">
    <property type="term" value="F:aminopeptidase activity"/>
    <property type="evidence" value="ECO:0007669"/>
    <property type="project" value="UniProtKB-KW"/>
</dbReference>
<organism evidence="14 15">
    <name type="scientific">Noviherbaspirillum album</name>
    <dbReference type="NCBI Taxonomy" id="3080276"/>
    <lineage>
        <taxon>Bacteria</taxon>
        <taxon>Pseudomonadati</taxon>
        <taxon>Pseudomonadota</taxon>
        <taxon>Betaproteobacteria</taxon>
        <taxon>Burkholderiales</taxon>
        <taxon>Oxalobacteraceae</taxon>
        <taxon>Noviherbaspirillum</taxon>
    </lineage>
</organism>
<dbReference type="NCBIfam" id="TIGR01249">
    <property type="entry name" value="pro_imino_pep_1"/>
    <property type="match status" value="1"/>
</dbReference>
<evidence type="ECO:0000256" key="11">
    <source>
        <dbReference type="PIRNR" id="PIRNR006431"/>
    </source>
</evidence>
<dbReference type="PRINTS" id="PR00793">
    <property type="entry name" value="PROAMNOPTASE"/>
</dbReference>
<comment type="subcellular location">
    <subcellularLocation>
        <location evidence="2 11">Cytoplasm</location>
    </subcellularLocation>
</comment>
<sequence length="333" mass="37649">MDASPDFDFFPPIEPRRTGMMQLDELHAMYWEECGNPDGIPVVYVHGGPGGGSSPEKRCWYDPDAYRIILFDQRGAFRSTPLAEVERNTTQLLVEDMEALRKMLGISKWLVTGGSWGTTLSLAYGQTYPDACLGFVLRGVFLGSPDEIEWFLRGMRRFFPKAQEDFVKWIPQPERHDILTAYEKRLFGKDEDARMDAARRWFKYTESCSLLRHDPALVEEAAKNDTVVYGTGRLDAFYFRNSMFLEPGQLIKDIARIAHLPVAIIQGGHDVIAPPVAAYTVHRAWPGSVLHIVPDAGHSPSEPGIRRKAIEVLEYFKRNRRFDAAALQASGPV</sequence>
<evidence type="ECO:0000259" key="13">
    <source>
        <dbReference type="Pfam" id="PF00561"/>
    </source>
</evidence>
<evidence type="ECO:0000256" key="12">
    <source>
        <dbReference type="RuleBase" id="RU003421"/>
    </source>
</evidence>
<dbReference type="Gene3D" id="3.40.50.1820">
    <property type="entry name" value="alpha/beta hydrolase"/>
    <property type="match status" value="1"/>
</dbReference>
<evidence type="ECO:0000256" key="2">
    <source>
        <dbReference type="ARBA" id="ARBA00004496"/>
    </source>
</evidence>
<evidence type="ECO:0000256" key="8">
    <source>
        <dbReference type="ARBA" id="ARBA00022670"/>
    </source>
</evidence>
<evidence type="ECO:0000313" key="14">
    <source>
        <dbReference type="EMBL" id="MEC4719979.1"/>
    </source>
</evidence>
<evidence type="ECO:0000313" key="15">
    <source>
        <dbReference type="Proteomes" id="UP001352263"/>
    </source>
</evidence>
<evidence type="ECO:0000256" key="7">
    <source>
        <dbReference type="ARBA" id="ARBA00022490"/>
    </source>
</evidence>
<feature type="domain" description="AB hydrolase-1" evidence="13">
    <location>
        <begin position="41"/>
        <end position="300"/>
    </location>
</feature>
<evidence type="ECO:0000256" key="4">
    <source>
        <dbReference type="ARBA" id="ARBA00012568"/>
    </source>
</evidence>
<dbReference type="InterPro" id="IPR029058">
    <property type="entry name" value="AB_hydrolase_fold"/>
</dbReference>
<comment type="catalytic activity">
    <reaction evidence="1 11 12">
        <text>Release of N-terminal proline from a peptide.</text>
        <dbReference type="EC" id="3.4.11.5"/>
    </reaction>
</comment>
<gene>
    <name evidence="14" type="primary">pip</name>
    <name evidence="14" type="ORF">RY831_12525</name>
</gene>
<protein>
    <recommendedName>
        <fullName evidence="5 11">Proline iminopeptidase</fullName>
        <shortName evidence="11">PIP</shortName>
        <ecNumber evidence="4 11">3.4.11.5</ecNumber>
    </recommendedName>
    <alternativeName>
        <fullName evidence="10 11">Prolyl aminopeptidase</fullName>
    </alternativeName>
</protein>
<evidence type="ECO:0000256" key="1">
    <source>
        <dbReference type="ARBA" id="ARBA00001585"/>
    </source>
</evidence>
<comment type="similarity">
    <text evidence="3 11 12">Belongs to the peptidase S33 family.</text>
</comment>
<accession>A0ABU6J8K8</accession>
<evidence type="ECO:0000256" key="9">
    <source>
        <dbReference type="ARBA" id="ARBA00022801"/>
    </source>
</evidence>
<keyword evidence="7 11" id="KW-0963">Cytoplasm</keyword>
<dbReference type="PIRSF" id="PIRSF006431">
    <property type="entry name" value="Pept_S33"/>
    <property type="match status" value="1"/>
</dbReference>
<dbReference type="EMBL" id="JAWIIV010000009">
    <property type="protein sequence ID" value="MEC4719979.1"/>
    <property type="molecule type" value="Genomic_DNA"/>
</dbReference>
<reference evidence="14 15" key="1">
    <citation type="submission" date="2023-10" db="EMBL/GenBank/DDBJ databases">
        <title>Noviherbaspirillum sp. CPCC 100848 genome assembly.</title>
        <authorList>
            <person name="Li X.Y."/>
            <person name="Fang X.M."/>
        </authorList>
    </citation>
    <scope>NUCLEOTIDE SEQUENCE [LARGE SCALE GENOMIC DNA]</scope>
    <source>
        <strain evidence="14 15">CPCC 100848</strain>
    </source>
</reference>
<proteinExistence type="inferred from homology"/>
<keyword evidence="8 11" id="KW-0645">Protease</keyword>
<dbReference type="InterPro" id="IPR000073">
    <property type="entry name" value="AB_hydrolase_1"/>
</dbReference>
<dbReference type="InterPro" id="IPR002410">
    <property type="entry name" value="Peptidase_S33"/>
</dbReference>